<comment type="caution">
    <text evidence="1">The sequence shown here is derived from an EMBL/GenBank/DDBJ whole genome shotgun (WGS) entry which is preliminary data.</text>
</comment>
<accession>A0AAD6Q069</accession>
<dbReference type="EMBL" id="JAQIZT010000014">
    <property type="protein sequence ID" value="KAJ6972293.1"/>
    <property type="molecule type" value="Genomic_DNA"/>
</dbReference>
<dbReference type="AlphaFoldDB" id="A0AAD6Q069"/>
<organism evidence="1 2">
    <name type="scientific">Populus alba x Populus x berolinensis</name>
    <dbReference type="NCBI Taxonomy" id="444605"/>
    <lineage>
        <taxon>Eukaryota</taxon>
        <taxon>Viridiplantae</taxon>
        <taxon>Streptophyta</taxon>
        <taxon>Embryophyta</taxon>
        <taxon>Tracheophyta</taxon>
        <taxon>Spermatophyta</taxon>
        <taxon>Magnoliopsida</taxon>
        <taxon>eudicotyledons</taxon>
        <taxon>Gunneridae</taxon>
        <taxon>Pentapetalae</taxon>
        <taxon>rosids</taxon>
        <taxon>fabids</taxon>
        <taxon>Malpighiales</taxon>
        <taxon>Salicaceae</taxon>
        <taxon>Saliceae</taxon>
        <taxon>Populus</taxon>
    </lineage>
</organism>
<dbReference type="Proteomes" id="UP001164929">
    <property type="component" value="Chromosome 14"/>
</dbReference>
<evidence type="ECO:0000313" key="1">
    <source>
        <dbReference type="EMBL" id="KAJ6972293.1"/>
    </source>
</evidence>
<proteinExistence type="predicted"/>
<gene>
    <name evidence="1" type="ORF">NC653_032766</name>
</gene>
<keyword evidence="2" id="KW-1185">Reference proteome</keyword>
<name>A0AAD6Q069_9ROSI</name>
<reference evidence="1" key="1">
    <citation type="journal article" date="2023" name="Mol. Ecol. Resour.">
        <title>Chromosome-level genome assembly of a triploid poplar Populus alba 'Berolinensis'.</title>
        <authorList>
            <person name="Chen S."/>
            <person name="Yu Y."/>
            <person name="Wang X."/>
            <person name="Wang S."/>
            <person name="Zhang T."/>
            <person name="Zhou Y."/>
            <person name="He R."/>
            <person name="Meng N."/>
            <person name="Wang Y."/>
            <person name="Liu W."/>
            <person name="Liu Z."/>
            <person name="Liu J."/>
            <person name="Guo Q."/>
            <person name="Huang H."/>
            <person name="Sederoff R.R."/>
            <person name="Wang G."/>
            <person name="Qu G."/>
            <person name="Chen S."/>
        </authorList>
    </citation>
    <scope>NUCLEOTIDE SEQUENCE</scope>
    <source>
        <strain evidence="1">SC-2020</strain>
    </source>
</reference>
<evidence type="ECO:0000313" key="2">
    <source>
        <dbReference type="Proteomes" id="UP001164929"/>
    </source>
</evidence>
<sequence length="56" mass="6628">MMLYTLLISQGSALTISPKEVCWFLKTRTILYLLRRLIDQIHRPPHPRLLYGETDD</sequence>
<protein>
    <submittedName>
        <fullName evidence="1">Uncharacterized protein</fullName>
    </submittedName>
</protein>